<name>A0A223M919_MESHO</name>
<gene>
    <name evidence="2" type="ORF">CIB43_00151</name>
</gene>
<dbReference type="RefSeq" id="WP_011290440.1">
    <property type="nucleotide sequence ID" value="NZ_CP034597.1"/>
</dbReference>
<evidence type="ECO:0008006" key="4">
    <source>
        <dbReference type="Google" id="ProtNLM"/>
    </source>
</evidence>
<dbReference type="NCBIfam" id="NF045844">
    <property type="entry name" value="BC85_0335_fam"/>
    <property type="match status" value="1"/>
</dbReference>
<feature type="transmembrane region" description="Helical" evidence="1">
    <location>
        <begin position="6"/>
        <end position="26"/>
    </location>
</feature>
<proteinExistence type="predicted"/>
<reference evidence="2 3" key="1">
    <citation type="submission" date="2017-08" db="EMBL/GenBank/DDBJ databases">
        <title>The complete genome sequence of a Mycoplasma hyopneumoniae isolate in Korea.</title>
        <authorList>
            <person name="Han J."/>
            <person name="Lee N."/>
        </authorList>
    </citation>
    <scope>NUCLEOTIDE SEQUENCE [LARGE SCALE GENOMIC DNA]</scope>
    <source>
        <strain evidence="2 3">KM014</strain>
    </source>
</reference>
<protein>
    <recommendedName>
        <fullName evidence="4">Methyltransferase type 11 domain-containing protein</fullName>
    </recommendedName>
</protein>
<organism evidence="2 3">
    <name type="scientific">Mesomycoplasma hyopneumoniae</name>
    <name type="common">Mycoplasma hyopneumoniae</name>
    <dbReference type="NCBI Taxonomy" id="2099"/>
    <lineage>
        <taxon>Bacteria</taxon>
        <taxon>Bacillati</taxon>
        <taxon>Mycoplasmatota</taxon>
        <taxon>Mycoplasmoidales</taxon>
        <taxon>Metamycoplasmataceae</taxon>
        <taxon>Mesomycoplasma</taxon>
    </lineage>
</organism>
<dbReference type="EMBL" id="CP022714">
    <property type="protein sequence ID" value="ASU14062.1"/>
    <property type="molecule type" value="Genomic_DNA"/>
</dbReference>
<keyword evidence="1" id="KW-0472">Membrane</keyword>
<evidence type="ECO:0000313" key="2">
    <source>
        <dbReference type="EMBL" id="ASU14062.1"/>
    </source>
</evidence>
<accession>A0A223M919</accession>
<evidence type="ECO:0000313" key="3">
    <source>
        <dbReference type="Proteomes" id="UP000215452"/>
    </source>
</evidence>
<dbReference type="AlphaFoldDB" id="A0A223M919"/>
<keyword evidence="1" id="KW-0812">Transmembrane</keyword>
<evidence type="ECO:0000256" key="1">
    <source>
        <dbReference type="SAM" id="Phobius"/>
    </source>
</evidence>
<sequence length="204" mass="24402">MQNWKIILLATGISALITSFVSIFWTRYRKNQLIKKYTSESEGEKIEKFPNLKEQVLELKSEIWLFESLEVVLYKISKEDYRKNLFLENDGLVACLIQKNIENTANTVAVEYLNQEKFDKNLEKLAVSGLNFASFFEPFFDFILISVKIEITEILKFLKILKTDGILIWKYQKNQRRKILRYLKSQKIVFDEYFYYDFLLIKKK</sequence>
<dbReference type="Proteomes" id="UP000215452">
    <property type="component" value="Chromosome"/>
</dbReference>
<keyword evidence="1" id="KW-1133">Transmembrane helix</keyword>